<dbReference type="RefSeq" id="WP_167030160.1">
    <property type="nucleotide sequence ID" value="NZ_CP050177.1"/>
</dbReference>
<dbReference type="PANTHER" id="PTHR35526:SF3">
    <property type="entry name" value="ANTI-SIGMA-F FACTOR RSBW"/>
    <property type="match status" value="1"/>
</dbReference>
<dbReference type="EMBL" id="CP050177">
    <property type="protein sequence ID" value="QIQ03724.1"/>
    <property type="molecule type" value="Genomic_DNA"/>
</dbReference>
<keyword evidence="3" id="KW-0067">ATP-binding</keyword>
<dbReference type="SUPFAM" id="SSF55874">
    <property type="entry name" value="ATPase domain of HSP90 chaperone/DNA topoisomerase II/histidine kinase"/>
    <property type="match status" value="1"/>
</dbReference>
<dbReference type="InterPro" id="IPR003594">
    <property type="entry name" value="HATPase_dom"/>
</dbReference>
<dbReference type="Pfam" id="PF13581">
    <property type="entry name" value="HATPase_c_2"/>
    <property type="match status" value="1"/>
</dbReference>
<keyword evidence="4" id="KW-1185">Reference proteome</keyword>
<dbReference type="PANTHER" id="PTHR35526">
    <property type="entry name" value="ANTI-SIGMA-F FACTOR RSBW-RELATED"/>
    <property type="match status" value="1"/>
</dbReference>
<evidence type="ECO:0000313" key="3">
    <source>
        <dbReference type="EMBL" id="QIQ03724.1"/>
    </source>
</evidence>
<dbReference type="Gene3D" id="3.30.565.10">
    <property type="entry name" value="Histidine kinase-like ATPase, C-terminal domain"/>
    <property type="match status" value="1"/>
</dbReference>
<evidence type="ECO:0000259" key="2">
    <source>
        <dbReference type="Pfam" id="PF13581"/>
    </source>
</evidence>
<feature type="domain" description="Histidine kinase/HSP90-like ATPase" evidence="2">
    <location>
        <begin position="19"/>
        <end position="134"/>
    </location>
</feature>
<accession>A0A6G9GZS6</accession>
<reference evidence="3 4" key="1">
    <citation type="submission" date="2020-03" db="EMBL/GenBank/DDBJ databases">
        <title>A novel species.</title>
        <authorList>
            <person name="Gao J."/>
        </authorList>
    </citation>
    <scope>NUCLEOTIDE SEQUENCE [LARGE SCALE GENOMIC DNA]</scope>
    <source>
        <strain evidence="3 4">QMT-12</strain>
    </source>
</reference>
<dbReference type="AlphaFoldDB" id="A0A6G9GZS6"/>
<dbReference type="CDD" id="cd16936">
    <property type="entry name" value="HATPase_RsbW-like"/>
    <property type="match status" value="1"/>
</dbReference>
<keyword evidence="1" id="KW-0808">Transferase</keyword>
<evidence type="ECO:0000256" key="1">
    <source>
        <dbReference type="ARBA" id="ARBA00022527"/>
    </source>
</evidence>
<dbReference type="GO" id="GO:0004674">
    <property type="term" value="F:protein serine/threonine kinase activity"/>
    <property type="evidence" value="ECO:0007669"/>
    <property type="project" value="UniProtKB-KW"/>
</dbReference>
<dbReference type="InterPro" id="IPR050267">
    <property type="entry name" value="Anti-sigma-factor_SerPK"/>
</dbReference>
<organism evidence="3 4">
    <name type="scientific">Streptomyces liangshanensis</name>
    <dbReference type="NCBI Taxonomy" id="2717324"/>
    <lineage>
        <taxon>Bacteria</taxon>
        <taxon>Bacillati</taxon>
        <taxon>Actinomycetota</taxon>
        <taxon>Actinomycetes</taxon>
        <taxon>Kitasatosporales</taxon>
        <taxon>Streptomycetaceae</taxon>
        <taxon>Streptomyces</taxon>
    </lineage>
</organism>
<keyword evidence="3" id="KW-0547">Nucleotide-binding</keyword>
<dbReference type="KEGG" id="slia:HA039_16580"/>
<evidence type="ECO:0000313" key="4">
    <source>
        <dbReference type="Proteomes" id="UP000501179"/>
    </source>
</evidence>
<dbReference type="Proteomes" id="UP000501179">
    <property type="component" value="Chromosome"/>
</dbReference>
<name>A0A6G9GZS6_9ACTN</name>
<gene>
    <name evidence="3" type="ORF">HA039_16580</name>
</gene>
<sequence>MNLDGTPHPTDDHSLTFRFPRHPRSVPRARDALRACAGLTGDTAAVAALLLSELVTNALRHGSPPGRQIAVTLHRAEGLLRLEVEDAGDRLPRPRTAEPDLDDECGRGLALVAALADDWGVAPRRGPGKCVWVSLKVTDEPQDKGDAPLT</sequence>
<proteinExistence type="predicted"/>
<protein>
    <submittedName>
        <fullName evidence="3">ATP-binding protein</fullName>
    </submittedName>
</protein>
<dbReference type="GO" id="GO:0005524">
    <property type="term" value="F:ATP binding"/>
    <property type="evidence" value="ECO:0007669"/>
    <property type="project" value="UniProtKB-KW"/>
</dbReference>
<keyword evidence="1" id="KW-0418">Kinase</keyword>
<keyword evidence="1" id="KW-0723">Serine/threonine-protein kinase</keyword>
<dbReference type="InterPro" id="IPR036890">
    <property type="entry name" value="HATPase_C_sf"/>
</dbReference>